<dbReference type="EMBL" id="JAGGLQ010000004">
    <property type="protein sequence ID" value="MBP2036993.1"/>
    <property type="molecule type" value="Genomic_DNA"/>
</dbReference>
<dbReference type="PANTHER" id="PTHR30346:SF29">
    <property type="entry name" value="LYSR SUBSTRATE-BINDING"/>
    <property type="match status" value="1"/>
</dbReference>
<gene>
    <name evidence="6" type="ORF">J2Z77_002793</name>
</gene>
<dbReference type="PANTHER" id="PTHR30346">
    <property type="entry name" value="TRANSCRIPTIONAL DUAL REGULATOR HCAR-RELATED"/>
    <property type="match status" value="1"/>
</dbReference>
<evidence type="ECO:0000313" key="7">
    <source>
        <dbReference type="Proteomes" id="UP001519310"/>
    </source>
</evidence>
<evidence type="ECO:0000256" key="3">
    <source>
        <dbReference type="ARBA" id="ARBA00023125"/>
    </source>
</evidence>
<dbReference type="InterPro" id="IPR005119">
    <property type="entry name" value="LysR_subst-bd"/>
</dbReference>
<comment type="caution">
    <text evidence="6">The sequence shown here is derived from an EMBL/GenBank/DDBJ whole genome shotgun (WGS) entry which is preliminary data.</text>
</comment>
<protein>
    <submittedName>
        <fullName evidence="6">DNA-binding transcriptional LysR family regulator</fullName>
    </submittedName>
</protein>
<comment type="similarity">
    <text evidence="1">Belongs to the LysR transcriptional regulatory family.</text>
</comment>
<keyword evidence="4" id="KW-0804">Transcription</keyword>
<reference evidence="6 7" key="1">
    <citation type="submission" date="2021-03" db="EMBL/GenBank/DDBJ databases">
        <title>Genomic Encyclopedia of Type Strains, Phase IV (KMG-IV): sequencing the most valuable type-strain genomes for metagenomic binning, comparative biology and taxonomic classification.</title>
        <authorList>
            <person name="Goeker M."/>
        </authorList>
    </citation>
    <scope>NUCLEOTIDE SEQUENCE [LARGE SCALE GENOMIC DNA]</scope>
    <source>
        <strain evidence="6 7">DSM 40526</strain>
    </source>
</reference>
<keyword evidence="3 6" id="KW-0238">DNA-binding</keyword>
<dbReference type="SUPFAM" id="SSF53850">
    <property type="entry name" value="Periplasmic binding protein-like II"/>
    <property type="match status" value="1"/>
</dbReference>
<dbReference type="RefSeq" id="WP_229920230.1">
    <property type="nucleotide sequence ID" value="NZ_BMVL01000003.1"/>
</dbReference>
<name>A0ABS4L4H0_STRAV</name>
<dbReference type="GO" id="GO:0003677">
    <property type="term" value="F:DNA binding"/>
    <property type="evidence" value="ECO:0007669"/>
    <property type="project" value="UniProtKB-KW"/>
</dbReference>
<sequence length="189" mass="20221">MHISLTEGELPLPLRGLRARELDAALVFSQPGDSLDLDEDFEVHPLLSDPLLLVMPEDHPCASLDQVSLGDLRDTAWVGAADPHDPCDRLLARACGQEGYELLHVMRTDDYAVVQGLVAAGTGVALVPRLALGPHRSDLAVRPPTRTDLAREISVAVLRSTSAGAAQELIEALREQAALIADRWAAASA</sequence>
<dbReference type="Gene3D" id="3.40.190.10">
    <property type="entry name" value="Periplasmic binding protein-like II"/>
    <property type="match status" value="2"/>
</dbReference>
<proteinExistence type="inferred from homology"/>
<dbReference type="Proteomes" id="UP001519310">
    <property type="component" value="Unassembled WGS sequence"/>
</dbReference>
<evidence type="ECO:0000313" key="6">
    <source>
        <dbReference type="EMBL" id="MBP2036993.1"/>
    </source>
</evidence>
<evidence type="ECO:0000256" key="4">
    <source>
        <dbReference type="ARBA" id="ARBA00023163"/>
    </source>
</evidence>
<keyword evidence="7" id="KW-1185">Reference proteome</keyword>
<evidence type="ECO:0000256" key="2">
    <source>
        <dbReference type="ARBA" id="ARBA00023015"/>
    </source>
</evidence>
<evidence type="ECO:0000256" key="1">
    <source>
        <dbReference type="ARBA" id="ARBA00009437"/>
    </source>
</evidence>
<evidence type="ECO:0000259" key="5">
    <source>
        <dbReference type="Pfam" id="PF03466"/>
    </source>
</evidence>
<organism evidence="6 7">
    <name type="scientific">Streptomyces avidinii</name>
    <dbReference type="NCBI Taxonomy" id="1895"/>
    <lineage>
        <taxon>Bacteria</taxon>
        <taxon>Bacillati</taxon>
        <taxon>Actinomycetota</taxon>
        <taxon>Actinomycetes</taxon>
        <taxon>Kitasatosporales</taxon>
        <taxon>Streptomycetaceae</taxon>
        <taxon>Streptomyces</taxon>
    </lineage>
</organism>
<feature type="domain" description="LysR substrate-binding" evidence="5">
    <location>
        <begin position="2"/>
        <end position="177"/>
    </location>
</feature>
<dbReference type="Pfam" id="PF03466">
    <property type="entry name" value="LysR_substrate"/>
    <property type="match status" value="1"/>
</dbReference>
<keyword evidence="2" id="KW-0805">Transcription regulation</keyword>
<accession>A0ABS4L4H0</accession>